<organismHost>
    <name type="scientific">Crocodylus johnstoni</name>
    <name type="common">Australian freshwater crocodile</name>
    <dbReference type="NCBI Taxonomy" id="184234"/>
</organismHost>
<name>Q070I2_CPRVZ</name>
<accession>Q070I2</accession>
<organismHost>
    <name type="scientific">Crocodylus niloticus</name>
    <name type="common">Nile crocodile</name>
    <name type="synonym">African crocodile</name>
    <dbReference type="NCBI Taxonomy" id="8501"/>
</organismHost>
<dbReference type="GO" id="GO:0016032">
    <property type="term" value="P:viral process"/>
    <property type="evidence" value="ECO:0007669"/>
    <property type="project" value="InterPro"/>
</dbReference>
<dbReference type="GeneID" id="4363332"/>
<evidence type="ECO:0000259" key="1">
    <source>
        <dbReference type="Pfam" id="PF04595"/>
    </source>
</evidence>
<dbReference type="RefSeq" id="YP_784259.1">
    <property type="nucleotide sequence ID" value="NC_008030.1"/>
</dbReference>
<organismHost>
    <name type="scientific">Crocodylus porosus</name>
    <name type="common">Saltwater crocodile</name>
    <name type="synonym">Estuarine crocodile</name>
    <dbReference type="NCBI Taxonomy" id="8502"/>
</organismHost>
<feature type="domain" description="Poxvirus F5/Telomere-binding protein I6" evidence="1">
    <location>
        <begin position="30"/>
        <end position="356"/>
    </location>
</feature>
<dbReference type="Pfam" id="PF04595">
    <property type="entry name" value="Pox_I6"/>
    <property type="match status" value="1"/>
</dbReference>
<dbReference type="InterPro" id="IPR007674">
    <property type="entry name" value="Poxvirus_F5/I6_dom"/>
</dbReference>
<reference evidence="2 3" key="1">
    <citation type="journal article" date="2006" name="J. Virol.">
        <title>Genome of crocodilepox virus.</title>
        <authorList>
            <person name="Afonso C.L."/>
            <person name="Tulman E.R."/>
            <person name="Delhon G."/>
            <person name="Lu Z."/>
            <person name="Viljoen G.J."/>
            <person name="Wallace D.B."/>
            <person name="Kutish G.F."/>
            <person name="Rock D.L."/>
        </authorList>
    </citation>
    <scope>NUCLEOTIDE SEQUENCE [LARGE SCALE GENOMIC DNA]</scope>
    <source>
        <strain evidence="3">Isolate Crocodylus niloticus/Zimbabwe/Ume/2001</strain>
    </source>
</reference>
<evidence type="ECO:0000313" key="3">
    <source>
        <dbReference type="Proteomes" id="UP000011300"/>
    </source>
</evidence>
<proteinExistence type="predicted"/>
<dbReference type="KEGG" id="vg:4363332"/>
<dbReference type="EMBL" id="DQ356948">
    <property type="protein sequence ID" value="ABJ08960.1"/>
    <property type="molecule type" value="Genomic_DNA"/>
</dbReference>
<sequence length="388" mass="43578">MNSFIRLVSQNVRKGVAELAAPEGELAYQRFELAFAIPGFYYNNGGLFRKAENGLPEICKSLLILEDFKYEWHVISEVLAALSASAHVHDLYFVPVGWLLGDEDAPDPSRHVVVRFGVVHGAARTVGAAKLRAALEPALAVFGIRHYALQPRGTETLPRFSFGRERLRLVCVVALYPFDPRKSLAVVYAGRYRDSYCGLNFVFPQKDLPAFLEYIADYVHELHVLNDRVSDFERVSVAVGDGVGKKTLPHAFFTSLCELAHQMKPLDAAAADDDGNAAAYRTYVPRQYVSLLHLPCDVPIACRRMGALEVVTHIDGRRADPLLVCVKDPFLRDASLDGVFKKRNVLHKNRYTYCILDATFECPRLRPKSRARWKGNYPYATRALNHIV</sequence>
<protein>
    <submittedName>
        <fullName evidence="2">Telomere binding protein</fullName>
    </submittedName>
</protein>
<evidence type="ECO:0000313" key="2">
    <source>
        <dbReference type="EMBL" id="ABJ08960.1"/>
    </source>
</evidence>
<dbReference type="Proteomes" id="UP000011300">
    <property type="component" value="Segment"/>
</dbReference>
<gene>
    <name evidence="2" type="ORF">CRV069</name>
</gene>
<keyword evidence="3" id="KW-1185">Reference proteome</keyword>
<organism evidence="2 3">
    <name type="scientific">Nile crocodilepox virus (isolate Crocodylus niloticus/Zimbabwe/Ume/2001)</name>
    <name type="common">CRV</name>
    <dbReference type="NCBI Taxonomy" id="1289473"/>
    <lineage>
        <taxon>Viruses</taxon>
        <taxon>Varidnaviria</taxon>
        <taxon>Bamfordvirae</taxon>
        <taxon>Nucleocytoviricota</taxon>
        <taxon>Pokkesviricetes</taxon>
        <taxon>Chitovirales</taxon>
        <taxon>Poxviridae</taxon>
        <taxon>Chordopoxvirinae</taxon>
        <taxon>Crocodylidpoxvirus</taxon>
        <taxon>Crocodylidpoxvirus nilecrocodilepox</taxon>
        <taxon>Nile crocodilepox virus</taxon>
    </lineage>
</organism>